<reference evidence="1 2" key="1">
    <citation type="submission" date="2019-04" db="EMBL/GenBank/DDBJ databases">
        <title>Natronospirillum operosus gen. nov., sp. nov., a haloalkaliphilic satellite isolated from decaying biomass of laboratory culture of cyanobacterium Geitlerinema sp. and proposal of Natronospirillaceae fam. nov. and Saccharospirillaceae fam. nov.</title>
        <authorList>
            <person name="Kevbrin V."/>
            <person name="Boltyanskaya Y."/>
            <person name="Koziaeva V."/>
            <person name="Grouzdev D.S."/>
            <person name="Park M."/>
            <person name="Cho J."/>
        </authorList>
    </citation>
    <scope>NUCLEOTIDE SEQUENCE [LARGE SCALE GENOMIC DNA]</scope>
    <source>
        <strain evidence="1 2">G-116</strain>
    </source>
</reference>
<dbReference type="RefSeq" id="WP_135484908.1">
    <property type="nucleotide sequence ID" value="NZ_SRMF01000015.1"/>
</dbReference>
<accession>A0A4Z0W8X0</accession>
<sequence length="152" mass="16767">MQVGASHYAQNQNLGNHLQSLQQAESAQALPDKPVAEGDWLDDAVFWSDRLYDLHALAQDVQIEDVGFAELSDLRQALYERGWISPSQAMALTEVAQKLSDRLRYDAGQVISTALEEQPGGQLQRLLQPVLTTVENVRAVQGQMAMYQAAGT</sequence>
<gene>
    <name evidence="1" type="ORF">E4656_19000</name>
</gene>
<evidence type="ECO:0000313" key="2">
    <source>
        <dbReference type="Proteomes" id="UP000297475"/>
    </source>
</evidence>
<comment type="caution">
    <text evidence="1">The sequence shown here is derived from an EMBL/GenBank/DDBJ whole genome shotgun (WGS) entry which is preliminary data.</text>
</comment>
<protein>
    <submittedName>
        <fullName evidence="1">Uncharacterized protein</fullName>
    </submittedName>
</protein>
<dbReference type="EMBL" id="SRMF01000015">
    <property type="protein sequence ID" value="TGG90215.1"/>
    <property type="molecule type" value="Genomic_DNA"/>
</dbReference>
<dbReference type="AlphaFoldDB" id="A0A4Z0W8X0"/>
<dbReference type="Proteomes" id="UP000297475">
    <property type="component" value="Unassembled WGS sequence"/>
</dbReference>
<proteinExistence type="predicted"/>
<keyword evidence="2" id="KW-1185">Reference proteome</keyword>
<name>A0A4Z0W8X0_9GAMM</name>
<organism evidence="1 2">
    <name type="scientific">Natronospirillum operosum</name>
    <dbReference type="NCBI Taxonomy" id="2759953"/>
    <lineage>
        <taxon>Bacteria</taxon>
        <taxon>Pseudomonadati</taxon>
        <taxon>Pseudomonadota</taxon>
        <taxon>Gammaproteobacteria</taxon>
        <taxon>Oceanospirillales</taxon>
        <taxon>Natronospirillaceae</taxon>
        <taxon>Natronospirillum</taxon>
    </lineage>
</organism>
<evidence type="ECO:0000313" key="1">
    <source>
        <dbReference type="EMBL" id="TGG90215.1"/>
    </source>
</evidence>